<dbReference type="InterPro" id="IPR001995">
    <property type="entry name" value="Peptidase_A2_cat"/>
</dbReference>
<feature type="domain" description="Peptidase A2" evidence="3">
    <location>
        <begin position="59"/>
        <end position="77"/>
    </location>
</feature>
<dbReference type="Gene3D" id="2.40.70.10">
    <property type="entry name" value="Acid Proteases"/>
    <property type="match status" value="1"/>
</dbReference>
<gene>
    <name evidence="4" type="ORF">NGRA_1420</name>
</gene>
<dbReference type="SUPFAM" id="SSF50630">
    <property type="entry name" value="Acid proteases"/>
    <property type="match status" value="1"/>
</dbReference>
<dbReference type="PROSITE" id="PS50175">
    <property type="entry name" value="ASP_PROT_RETROV"/>
    <property type="match status" value="1"/>
</dbReference>
<name>A0A9P6H174_9MICR</name>
<dbReference type="InterPro" id="IPR001969">
    <property type="entry name" value="Aspartic_peptidase_AS"/>
</dbReference>
<dbReference type="Proteomes" id="UP000740883">
    <property type="component" value="Unassembled WGS sequence"/>
</dbReference>
<dbReference type="EMBL" id="SBJO01000090">
    <property type="protein sequence ID" value="KAF9763210.1"/>
    <property type="molecule type" value="Genomic_DNA"/>
</dbReference>
<evidence type="ECO:0000259" key="3">
    <source>
        <dbReference type="PROSITE" id="PS50175"/>
    </source>
</evidence>
<sequence length="112" mass="13123">MTEILNRERSRLGRRVERVEETTDMEKDNEIKECLYHFNRVETKGNPFFVTGTINGKQRKLLLDTGADVSLIDTRDFDVEENKLEAYKVFVCTTDRELLNILGKKNNIKKLN</sequence>
<keyword evidence="1" id="KW-0064">Aspartyl protease</keyword>
<dbReference type="GO" id="GO:0006508">
    <property type="term" value="P:proteolysis"/>
    <property type="evidence" value="ECO:0007669"/>
    <property type="project" value="InterPro"/>
</dbReference>
<dbReference type="InterPro" id="IPR021109">
    <property type="entry name" value="Peptidase_aspartic_dom_sf"/>
</dbReference>
<protein>
    <recommendedName>
        <fullName evidence="3">Peptidase A2 domain-containing protein</fullName>
    </recommendedName>
</protein>
<proteinExistence type="predicted"/>
<accession>A0A9P6H174</accession>
<dbReference type="PROSITE" id="PS00141">
    <property type="entry name" value="ASP_PROTEASE"/>
    <property type="match status" value="1"/>
</dbReference>
<evidence type="ECO:0000313" key="5">
    <source>
        <dbReference type="Proteomes" id="UP000740883"/>
    </source>
</evidence>
<evidence type="ECO:0000256" key="1">
    <source>
        <dbReference type="ARBA" id="ARBA00022750"/>
    </source>
</evidence>
<keyword evidence="5" id="KW-1185">Reference proteome</keyword>
<keyword evidence="2" id="KW-0378">Hydrolase</keyword>
<dbReference type="AlphaFoldDB" id="A0A9P6H174"/>
<evidence type="ECO:0000313" key="4">
    <source>
        <dbReference type="EMBL" id="KAF9763210.1"/>
    </source>
</evidence>
<reference evidence="4 5" key="1">
    <citation type="journal article" date="2020" name="Genome Biol. Evol.">
        <title>Comparative genomics of strictly vertically transmitted, feminizing microsporidia endosymbionts of amphipod crustaceans.</title>
        <authorList>
            <person name="Cormier A."/>
            <person name="Chebbi M.A."/>
            <person name="Giraud I."/>
            <person name="Wattier R."/>
            <person name="Teixeira M."/>
            <person name="Gilbert C."/>
            <person name="Rigaud T."/>
            <person name="Cordaux R."/>
        </authorList>
    </citation>
    <scope>NUCLEOTIDE SEQUENCE [LARGE SCALE GENOMIC DNA]</scope>
    <source>
        <strain evidence="4 5">Ou3-Ou53</strain>
    </source>
</reference>
<evidence type="ECO:0000256" key="2">
    <source>
        <dbReference type="ARBA" id="ARBA00022801"/>
    </source>
</evidence>
<comment type="caution">
    <text evidence="4">The sequence shown here is derived from an EMBL/GenBank/DDBJ whole genome shotgun (WGS) entry which is preliminary data.</text>
</comment>
<dbReference type="GO" id="GO:0004190">
    <property type="term" value="F:aspartic-type endopeptidase activity"/>
    <property type="evidence" value="ECO:0007669"/>
    <property type="project" value="UniProtKB-KW"/>
</dbReference>
<keyword evidence="1" id="KW-0645">Protease</keyword>
<organism evidence="4 5">
    <name type="scientific">Nosema granulosis</name>
    <dbReference type="NCBI Taxonomy" id="83296"/>
    <lineage>
        <taxon>Eukaryota</taxon>
        <taxon>Fungi</taxon>
        <taxon>Fungi incertae sedis</taxon>
        <taxon>Microsporidia</taxon>
        <taxon>Nosematidae</taxon>
        <taxon>Nosema</taxon>
    </lineage>
</organism>